<dbReference type="Proteomes" id="UP001209570">
    <property type="component" value="Unassembled WGS sequence"/>
</dbReference>
<dbReference type="Pfam" id="PF08311">
    <property type="entry name" value="Mad3_BUB1_I"/>
    <property type="match status" value="1"/>
</dbReference>
<organism evidence="2 3">
    <name type="scientific">Pythium insidiosum</name>
    <name type="common">Pythiosis disease agent</name>
    <dbReference type="NCBI Taxonomy" id="114742"/>
    <lineage>
        <taxon>Eukaryota</taxon>
        <taxon>Sar</taxon>
        <taxon>Stramenopiles</taxon>
        <taxon>Oomycota</taxon>
        <taxon>Peronosporomycetes</taxon>
        <taxon>Pythiales</taxon>
        <taxon>Pythiaceae</taxon>
        <taxon>Pythium</taxon>
    </lineage>
</organism>
<reference evidence="2" key="1">
    <citation type="submission" date="2021-12" db="EMBL/GenBank/DDBJ databases">
        <title>Prjna785345.</title>
        <authorList>
            <person name="Rujirawat T."/>
            <person name="Krajaejun T."/>
        </authorList>
    </citation>
    <scope>NUCLEOTIDE SEQUENCE</scope>
    <source>
        <strain evidence="2">Pi057C3</strain>
    </source>
</reference>
<name>A0AAD5MCA3_PYTIN</name>
<dbReference type="PANTHER" id="PTHR14030">
    <property type="entry name" value="MITOTIC CHECKPOINT SERINE/THREONINE-PROTEIN KINASE BUB1"/>
    <property type="match status" value="1"/>
</dbReference>
<protein>
    <recommendedName>
        <fullName evidence="1">BUB1 N-terminal domain-containing protein</fullName>
    </recommendedName>
</protein>
<dbReference type="AlphaFoldDB" id="A0AAD5MCA3"/>
<accession>A0AAD5MCA3</accession>
<dbReference type="PANTHER" id="PTHR14030:SF4">
    <property type="entry name" value="BUB1 KINASE, ISOFORM A-RELATED"/>
    <property type="match status" value="1"/>
</dbReference>
<dbReference type="InterPro" id="IPR013212">
    <property type="entry name" value="Mad3/Bub1_I"/>
</dbReference>
<evidence type="ECO:0000313" key="2">
    <source>
        <dbReference type="EMBL" id="KAJ0402528.1"/>
    </source>
</evidence>
<dbReference type="InterPro" id="IPR015661">
    <property type="entry name" value="Bub1/Mad3"/>
</dbReference>
<proteinExistence type="predicted"/>
<sequence length="164" mass="19418">MPLKRGRKVEDLNRALRTQDSFQGKTKVAALAKEEERKVIEYEGDDPLSAWVQYVKWIEVNMPEDTRKRFGVLEKCTRELKDHARYKNDIRYIRLWIQYADLVSNPKDIFKFLYQNKIGENVSLFYVGWAWVLESMANYAQAHKVYLKATQKDKVPAIKISVMR</sequence>
<dbReference type="GO" id="GO:0004672">
    <property type="term" value="F:protein kinase activity"/>
    <property type="evidence" value="ECO:0007669"/>
    <property type="project" value="TreeGrafter"/>
</dbReference>
<dbReference type="GO" id="GO:0007094">
    <property type="term" value="P:mitotic spindle assembly checkpoint signaling"/>
    <property type="evidence" value="ECO:0007669"/>
    <property type="project" value="InterPro"/>
</dbReference>
<feature type="domain" description="BUB1 N-terminal" evidence="1">
    <location>
        <begin position="35"/>
        <end position="164"/>
    </location>
</feature>
<keyword evidence="3" id="KW-1185">Reference proteome</keyword>
<evidence type="ECO:0000259" key="1">
    <source>
        <dbReference type="PROSITE" id="PS51489"/>
    </source>
</evidence>
<dbReference type="PROSITE" id="PS51489">
    <property type="entry name" value="BUB1_N"/>
    <property type="match status" value="1"/>
</dbReference>
<dbReference type="GO" id="GO:0032991">
    <property type="term" value="C:protein-containing complex"/>
    <property type="evidence" value="ECO:0007669"/>
    <property type="project" value="UniProtKB-ARBA"/>
</dbReference>
<evidence type="ECO:0000313" key="3">
    <source>
        <dbReference type="Proteomes" id="UP001209570"/>
    </source>
</evidence>
<dbReference type="Gene3D" id="1.25.40.430">
    <property type="match status" value="1"/>
</dbReference>
<dbReference type="EMBL" id="JAKCXM010000100">
    <property type="protein sequence ID" value="KAJ0402528.1"/>
    <property type="molecule type" value="Genomic_DNA"/>
</dbReference>
<dbReference type="SMART" id="SM00777">
    <property type="entry name" value="Mad3_BUB1_I"/>
    <property type="match status" value="1"/>
</dbReference>
<dbReference type="GO" id="GO:0051754">
    <property type="term" value="P:meiotic sister chromatid cohesion, centromeric"/>
    <property type="evidence" value="ECO:0007669"/>
    <property type="project" value="TreeGrafter"/>
</dbReference>
<gene>
    <name evidence="2" type="ORF">P43SY_000791</name>
</gene>
<comment type="caution">
    <text evidence="2">The sequence shown here is derived from an EMBL/GenBank/DDBJ whole genome shotgun (WGS) entry which is preliminary data.</text>
</comment>